<dbReference type="PANTHER" id="PTHR31134:SF1">
    <property type="entry name" value="TRANSMEMBRANE PROTEIN 128"/>
    <property type="match status" value="1"/>
</dbReference>
<evidence type="ECO:0000313" key="3">
    <source>
        <dbReference type="EMBL" id="ORY78740.1"/>
    </source>
</evidence>
<keyword evidence="2" id="KW-0472">Membrane</keyword>
<dbReference type="InterPro" id="IPR033579">
    <property type="entry name" value="TMEM128"/>
</dbReference>
<keyword evidence="4" id="KW-1185">Reference proteome</keyword>
<dbReference type="AlphaFoldDB" id="A0A1Y2F4B2"/>
<reference evidence="3 4" key="1">
    <citation type="submission" date="2016-08" db="EMBL/GenBank/DDBJ databases">
        <title>A Parts List for Fungal Cellulosomes Revealed by Comparative Genomics.</title>
        <authorList>
            <consortium name="DOE Joint Genome Institute"/>
            <person name="Haitjema C.H."/>
            <person name="Gilmore S.P."/>
            <person name="Henske J.K."/>
            <person name="Solomon K.V."/>
            <person name="De Groot R."/>
            <person name="Kuo A."/>
            <person name="Mondo S.J."/>
            <person name="Salamov A.A."/>
            <person name="Labutti K."/>
            <person name="Zhao Z."/>
            <person name="Chiniquy J."/>
            <person name="Barry K."/>
            <person name="Brewer H.M."/>
            <person name="Purvine S.O."/>
            <person name="Wright A.T."/>
            <person name="Boxma B."/>
            <person name="Van Alen T."/>
            <person name="Hackstein J.H."/>
            <person name="Baker S.E."/>
            <person name="Grigoriev I.V."/>
            <person name="O'Malley M.A."/>
        </authorList>
    </citation>
    <scope>NUCLEOTIDE SEQUENCE [LARGE SCALE GENOMIC DNA]</scope>
    <source>
        <strain evidence="3 4">G1</strain>
    </source>
</reference>
<dbReference type="EMBL" id="MCOG01000016">
    <property type="protein sequence ID" value="ORY78740.1"/>
    <property type="molecule type" value="Genomic_DNA"/>
</dbReference>
<keyword evidence="2" id="KW-1133">Transmembrane helix</keyword>
<gene>
    <name evidence="3" type="ORF">LY90DRAFT_664916</name>
</gene>
<evidence type="ECO:0000313" key="4">
    <source>
        <dbReference type="Proteomes" id="UP000193920"/>
    </source>
</evidence>
<dbReference type="Proteomes" id="UP000193920">
    <property type="component" value="Unassembled WGS sequence"/>
</dbReference>
<feature type="transmembrane region" description="Helical" evidence="2">
    <location>
        <begin position="107"/>
        <end position="125"/>
    </location>
</feature>
<sequence>MAKKYKGNSYTRLSDDDDKNKKSSTTKLSFKKILWIALSVILLFFTDFGKLLINDKENKLNKTFLYIAYASFIFFVGCILYITFYLPKVKKVKIDYNDWQHTIKRPIQITSVCIVVSYISSSIAFWPVYGFISFIIILICCLGGISLVALI</sequence>
<proteinExistence type="predicted"/>
<comment type="caution">
    <text evidence="3">The sequence shown here is derived from an EMBL/GenBank/DDBJ whole genome shotgun (WGS) entry which is preliminary data.</text>
</comment>
<name>A0A1Y2F4B2_9FUNG</name>
<evidence type="ECO:0000256" key="2">
    <source>
        <dbReference type="SAM" id="Phobius"/>
    </source>
</evidence>
<organism evidence="3 4">
    <name type="scientific">Neocallimastix californiae</name>
    <dbReference type="NCBI Taxonomy" id="1754190"/>
    <lineage>
        <taxon>Eukaryota</taxon>
        <taxon>Fungi</taxon>
        <taxon>Fungi incertae sedis</taxon>
        <taxon>Chytridiomycota</taxon>
        <taxon>Chytridiomycota incertae sedis</taxon>
        <taxon>Neocallimastigomycetes</taxon>
        <taxon>Neocallimastigales</taxon>
        <taxon>Neocallimastigaceae</taxon>
        <taxon>Neocallimastix</taxon>
    </lineage>
</organism>
<keyword evidence="2" id="KW-0812">Transmembrane</keyword>
<feature type="region of interest" description="Disordered" evidence="1">
    <location>
        <begin position="1"/>
        <end position="23"/>
    </location>
</feature>
<feature type="transmembrane region" description="Helical" evidence="2">
    <location>
        <begin position="65"/>
        <end position="86"/>
    </location>
</feature>
<dbReference type="Pfam" id="PF20479">
    <property type="entry name" value="TMEM128"/>
    <property type="match status" value="1"/>
</dbReference>
<evidence type="ECO:0000256" key="1">
    <source>
        <dbReference type="SAM" id="MobiDB-lite"/>
    </source>
</evidence>
<dbReference type="PANTHER" id="PTHR31134">
    <property type="entry name" value="TRANSMEMBRANE PROTEIN 128"/>
    <property type="match status" value="1"/>
</dbReference>
<feature type="transmembrane region" description="Helical" evidence="2">
    <location>
        <begin position="131"/>
        <end position="150"/>
    </location>
</feature>
<dbReference type="OrthoDB" id="58903at2759"/>
<accession>A0A1Y2F4B2</accession>
<protein>
    <submittedName>
        <fullName evidence="3">Uncharacterized protein</fullName>
    </submittedName>
</protein>
<feature type="transmembrane region" description="Helical" evidence="2">
    <location>
        <begin position="33"/>
        <end position="53"/>
    </location>
</feature>